<accession>A0A1J4K5V1</accession>
<protein>
    <submittedName>
        <fullName evidence="1">Uncharacterized protein</fullName>
    </submittedName>
</protein>
<sequence>MKIVTNRPFIHSIDCKKKDRYKKEFMKGRAKTIVIRRQALQKSTSPTYNHQGTSTITRRSVVSPHYAQGRLTQTEPVKKIEDPSAPTFVSTLEDPKLTAFRESIEDGDTFENINDNDLNLLLAHTREYQQTCAAERRYDKAHNAKELVEKIKNEIADRQARIVPDQKAIDDAEKEIQEKNDEYVFLIYSSIRSFYYSIFYEFFFDFFLFIN</sequence>
<dbReference type="PANTHER" id="PTHR47026:SF2">
    <property type="entry name" value="FLAGELLAR ASSOCIATED PROTEIN"/>
    <property type="match status" value="1"/>
</dbReference>
<organism evidence="1 2">
    <name type="scientific">Tritrichomonas foetus</name>
    <dbReference type="NCBI Taxonomy" id="1144522"/>
    <lineage>
        <taxon>Eukaryota</taxon>
        <taxon>Metamonada</taxon>
        <taxon>Parabasalia</taxon>
        <taxon>Tritrichomonadida</taxon>
        <taxon>Tritrichomonadidae</taxon>
        <taxon>Tritrichomonas</taxon>
    </lineage>
</organism>
<name>A0A1J4K5V1_9EUKA</name>
<reference evidence="1" key="1">
    <citation type="submission" date="2016-10" db="EMBL/GenBank/DDBJ databases">
        <authorList>
            <person name="Benchimol M."/>
            <person name="Almeida L.G."/>
            <person name="Vasconcelos A.T."/>
            <person name="Perreira-Neves A."/>
            <person name="Rosa I.A."/>
            <person name="Tasca T."/>
            <person name="Bogo M.R."/>
            <person name="de Souza W."/>
        </authorList>
    </citation>
    <scope>NUCLEOTIDE SEQUENCE [LARGE SCALE GENOMIC DNA]</scope>
    <source>
        <strain evidence="1">K</strain>
    </source>
</reference>
<evidence type="ECO:0000313" key="1">
    <source>
        <dbReference type="EMBL" id="OHT06370.1"/>
    </source>
</evidence>
<dbReference type="VEuPathDB" id="TrichDB:TRFO_05559"/>
<keyword evidence="2" id="KW-1185">Reference proteome</keyword>
<dbReference type="RefSeq" id="XP_068359506.1">
    <property type="nucleotide sequence ID" value="XM_068492561.1"/>
</dbReference>
<proteinExistence type="predicted"/>
<comment type="caution">
    <text evidence="1">The sequence shown here is derived from an EMBL/GenBank/DDBJ whole genome shotgun (WGS) entry which is preliminary data.</text>
</comment>
<dbReference type="Proteomes" id="UP000179807">
    <property type="component" value="Unassembled WGS sequence"/>
</dbReference>
<dbReference type="EMBL" id="MLAK01000727">
    <property type="protein sequence ID" value="OHT06370.1"/>
    <property type="molecule type" value="Genomic_DNA"/>
</dbReference>
<gene>
    <name evidence="1" type="ORF">TRFO_05559</name>
</gene>
<dbReference type="GeneID" id="94827265"/>
<dbReference type="PANTHER" id="PTHR47026">
    <property type="entry name" value="PIGMENTOSA GTPASE REGULATOR-LIKE PROTEIN, PUTATIVE-RELATED"/>
    <property type="match status" value="1"/>
</dbReference>
<dbReference type="AlphaFoldDB" id="A0A1J4K5V1"/>
<evidence type="ECO:0000313" key="2">
    <source>
        <dbReference type="Proteomes" id="UP000179807"/>
    </source>
</evidence>